<dbReference type="EMBL" id="LCZI01001048">
    <property type="protein sequence ID" value="KKZ62727.1"/>
    <property type="molecule type" value="Genomic_DNA"/>
</dbReference>
<sequence>MLFKEVGMSMEEDSTREARRVPEAKNSAEQKKKSNNLSTAIQALTEVLREGERDNEINEKGRKCLQDALRAAAQIFSGLPLWCRTLTVTSGRQLGQVE</sequence>
<feature type="region of interest" description="Disordered" evidence="1">
    <location>
        <begin position="1"/>
        <end position="36"/>
    </location>
</feature>
<dbReference type="VEuPathDB" id="FungiDB:EMCG_02904"/>
<evidence type="ECO:0000256" key="1">
    <source>
        <dbReference type="SAM" id="MobiDB-lite"/>
    </source>
</evidence>
<protein>
    <submittedName>
        <fullName evidence="2">Uncharacterized protein</fullName>
    </submittedName>
</protein>
<gene>
    <name evidence="2" type="ORF">EMCG_02904</name>
</gene>
<reference evidence="3" key="1">
    <citation type="journal article" date="2015" name="PLoS Genet.">
        <title>The dynamic genome and transcriptome of the human fungal pathogen Blastomyces and close relative Emmonsia.</title>
        <authorList>
            <person name="Munoz J.F."/>
            <person name="Gauthier G.M."/>
            <person name="Desjardins C.A."/>
            <person name="Gallo J.E."/>
            <person name="Holder J."/>
            <person name="Sullivan T.D."/>
            <person name="Marty A.J."/>
            <person name="Carmen J.C."/>
            <person name="Chen Z."/>
            <person name="Ding L."/>
            <person name="Gujja S."/>
            <person name="Magrini V."/>
            <person name="Misas E."/>
            <person name="Mitreva M."/>
            <person name="Priest M."/>
            <person name="Saif S."/>
            <person name="Whiston E.A."/>
            <person name="Young S."/>
            <person name="Zeng Q."/>
            <person name="Goldman W.E."/>
            <person name="Mardis E.R."/>
            <person name="Taylor J.W."/>
            <person name="McEwen J.G."/>
            <person name="Clay O.K."/>
            <person name="Klein B.S."/>
            <person name="Cuomo C.A."/>
        </authorList>
    </citation>
    <scope>NUCLEOTIDE SEQUENCE [LARGE SCALE GENOMIC DNA]</scope>
    <source>
        <strain evidence="3">UAMH 3008</strain>
    </source>
</reference>
<organism evidence="2 3">
    <name type="scientific">[Emmonsia] crescens</name>
    <dbReference type="NCBI Taxonomy" id="73230"/>
    <lineage>
        <taxon>Eukaryota</taxon>
        <taxon>Fungi</taxon>
        <taxon>Dikarya</taxon>
        <taxon>Ascomycota</taxon>
        <taxon>Pezizomycotina</taxon>
        <taxon>Eurotiomycetes</taxon>
        <taxon>Eurotiomycetidae</taxon>
        <taxon>Onygenales</taxon>
        <taxon>Ajellomycetaceae</taxon>
        <taxon>Emergomyces</taxon>
    </lineage>
</organism>
<feature type="compositionally biased region" description="Basic and acidic residues" evidence="1">
    <location>
        <begin position="13"/>
        <end position="32"/>
    </location>
</feature>
<name>A0A0G2HWU1_9EURO</name>
<dbReference type="Proteomes" id="UP000034164">
    <property type="component" value="Unassembled WGS sequence"/>
</dbReference>
<dbReference type="AlphaFoldDB" id="A0A0G2HWU1"/>
<accession>A0A0G2HWU1</accession>
<evidence type="ECO:0000313" key="2">
    <source>
        <dbReference type="EMBL" id="KKZ62727.1"/>
    </source>
</evidence>
<evidence type="ECO:0000313" key="3">
    <source>
        <dbReference type="Proteomes" id="UP000034164"/>
    </source>
</evidence>
<proteinExistence type="predicted"/>
<comment type="caution">
    <text evidence="2">The sequence shown here is derived from an EMBL/GenBank/DDBJ whole genome shotgun (WGS) entry which is preliminary data.</text>
</comment>